<dbReference type="Gene3D" id="1.10.260.40">
    <property type="entry name" value="lambda repressor-like DNA-binding domains"/>
    <property type="match status" value="1"/>
</dbReference>
<dbReference type="RefSeq" id="WP_072720674.1">
    <property type="nucleotide sequence ID" value="NZ_LN889812.1"/>
</dbReference>
<dbReference type="InterPro" id="IPR010982">
    <property type="entry name" value="Lambda_DNA-bd_dom_sf"/>
</dbReference>
<dbReference type="Pfam" id="PF01381">
    <property type="entry name" value="HTH_3"/>
    <property type="match status" value="1"/>
</dbReference>
<proteinExistence type="predicted"/>
<evidence type="ECO:0000313" key="2">
    <source>
        <dbReference type="EMBL" id="CUR34202.1"/>
    </source>
</evidence>
<protein>
    <submittedName>
        <fullName evidence="2">Transcriptional regulator, XRE family</fullName>
    </submittedName>
</protein>
<gene>
    <name evidence="2" type="ORF">PL9214640209</name>
</gene>
<dbReference type="SMART" id="SM00530">
    <property type="entry name" value="HTH_XRE"/>
    <property type="match status" value="1"/>
</dbReference>
<name>A0A1J1LQC0_9CYAN</name>
<evidence type="ECO:0000313" key="3">
    <source>
        <dbReference type="Proteomes" id="UP000184315"/>
    </source>
</evidence>
<dbReference type="STRING" id="671072.PL9214640209"/>
<dbReference type="InterPro" id="IPR001387">
    <property type="entry name" value="Cro/C1-type_HTH"/>
</dbReference>
<feature type="domain" description="HTH cro/C1-type" evidence="1">
    <location>
        <begin position="13"/>
        <end position="48"/>
    </location>
</feature>
<reference evidence="3" key="1">
    <citation type="submission" date="2015-10" db="EMBL/GenBank/DDBJ databases">
        <authorList>
            <person name="Regsiter A."/>
            <person name="william w."/>
        </authorList>
    </citation>
    <scope>NUCLEOTIDE SEQUENCE [LARGE SCALE GENOMIC DNA]</scope>
</reference>
<dbReference type="CDD" id="cd00093">
    <property type="entry name" value="HTH_XRE"/>
    <property type="match status" value="1"/>
</dbReference>
<dbReference type="GO" id="GO:0003677">
    <property type="term" value="F:DNA binding"/>
    <property type="evidence" value="ECO:0007669"/>
    <property type="project" value="InterPro"/>
</dbReference>
<dbReference type="PROSITE" id="PS50943">
    <property type="entry name" value="HTH_CROC1"/>
    <property type="match status" value="1"/>
</dbReference>
<organism evidence="2 3">
    <name type="scientific">Planktothrix tepida PCC 9214</name>
    <dbReference type="NCBI Taxonomy" id="671072"/>
    <lineage>
        <taxon>Bacteria</taxon>
        <taxon>Bacillati</taxon>
        <taxon>Cyanobacteriota</taxon>
        <taxon>Cyanophyceae</taxon>
        <taxon>Oscillatoriophycideae</taxon>
        <taxon>Oscillatoriales</taxon>
        <taxon>Microcoleaceae</taxon>
        <taxon>Planktothrix</taxon>
    </lineage>
</organism>
<accession>A0A1J1LQC0</accession>
<keyword evidence="3" id="KW-1185">Reference proteome</keyword>
<dbReference type="Proteomes" id="UP000184315">
    <property type="component" value="Unassembled WGS sequence"/>
</dbReference>
<dbReference type="OrthoDB" id="9801008at2"/>
<evidence type="ECO:0000259" key="1">
    <source>
        <dbReference type="PROSITE" id="PS50943"/>
    </source>
</evidence>
<dbReference type="AlphaFoldDB" id="A0A1J1LQC0"/>
<dbReference type="EMBL" id="CZDF01000171">
    <property type="protein sequence ID" value="CUR34202.1"/>
    <property type="molecule type" value="Genomic_DNA"/>
</dbReference>
<dbReference type="SUPFAM" id="SSF47413">
    <property type="entry name" value="lambda repressor-like DNA-binding domains"/>
    <property type="match status" value="1"/>
</dbReference>
<sequence>MKATEQQRVAQLIRETRQCLNLSQVQFALKLGVSFQSVNRWENGRTKPLPLALNQIKQLLDQMSASPEPTLQQRSRDLLAQYFSD</sequence>